<proteinExistence type="predicted"/>
<reference evidence="2 3" key="1">
    <citation type="submission" date="2016-11" db="EMBL/GenBank/DDBJ databases">
        <authorList>
            <person name="Jaros S."/>
            <person name="Januszkiewicz K."/>
            <person name="Wedrychowicz H."/>
        </authorList>
    </citation>
    <scope>NUCLEOTIDE SEQUENCE [LARGE SCALE GENOMIC DNA]</scope>
    <source>
        <strain evidence="2 3">Con a/3</strain>
    </source>
</reference>
<dbReference type="EMBL" id="MQMF01000001">
    <property type="protein sequence ID" value="OOE14155.1"/>
    <property type="molecule type" value="Genomic_DNA"/>
</dbReference>
<dbReference type="RefSeq" id="WP_077359571.1">
    <property type="nucleotide sequence ID" value="NZ_MQMF01000001.1"/>
</dbReference>
<feature type="compositionally biased region" description="Acidic residues" evidence="1">
    <location>
        <begin position="268"/>
        <end position="285"/>
    </location>
</feature>
<evidence type="ECO:0000313" key="2">
    <source>
        <dbReference type="EMBL" id="OOE14155.1"/>
    </source>
</evidence>
<sequence length="285" mass="31563">MLKRKKMRLRKGPLPFRYVVLISFTLFVLITLQGLWLVDRGIEPTLIHVAQRKTEEIASLAINEAIINKLFDSIDMQDILISKEDKDGNIVYAGVNQKIVNNVQNQSAIVVQEFLKEIEKGRIPESIAASEDLNLKTSHSNEPGVIMEIPLGQATENSLLANLGPKIPIKFTIVGDVNTDIEEKIETVGINNTWISINIIVTVKAKVVIPFATETATVTRPIQIMGQFIPGEVPIYYNQSGDPIQPALPIDPNIKEKEDAKKKKEDSAEAVEETAADDVAEESAE</sequence>
<name>A0A1V3GBD7_9BACL</name>
<gene>
    <name evidence="2" type="ORF">UN64_02795</name>
</gene>
<protein>
    <submittedName>
        <fullName evidence="2">Sporulation protein YunB</fullName>
    </submittedName>
</protein>
<comment type="caution">
    <text evidence="2">The sequence shown here is derived from an EMBL/GenBank/DDBJ whole genome shotgun (WGS) entry which is preliminary data.</text>
</comment>
<dbReference type="NCBIfam" id="TIGR02832">
    <property type="entry name" value="spo_yunB"/>
    <property type="match status" value="1"/>
</dbReference>
<dbReference type="OrthoDB" id="1649278at2"/>
<dbReference type="Pfam" id="PF09560">
    <property type="entry name" value="Spore_YunB"/>
    <property type="match status" value="1"/>
</dbReference>
<feature type="compositionally biased region" description="Basic and acidic residues" evidence="1">
    <location>
        <begin position="253"/>
        <end position="267"/>
    </location>
</feature>
<feature type="region of interest" description="Disordered" evidence="1">
    <location>
        <begin position="244"/>
        <end position="285"/>
    </location>
</feature>
<evidence type="ECO:0000256" key="1">
    <source>
        <dbReference type="SAM" id="MobiDB-lite"/>
    </source>
</evidence>
<dbReference type="PIRSF" id="PIRSF021383">
    <property type="entry name" value="YunB"/>
    <property type="match status" value="1"/>
</dbReference>
<accession>A0A1V3GBD7</accession>
<dbReference type="AlphaFoldDB" id="A0A1V3GBD7"/>
<dbReference type="InterPro" id="IPR014197">
    <property type="entry name" value="Sporulation_prot_YunB"/>
</dbReference>
<dbReference type="Proteomes" id="UP000188597">
    <property type="component" value="Unassembled WGS sequence"/>
</dbReference>
<evidence type="ECO:0000313" key="3">
    <source>
        <dbReference type="Proteomes" id="UP000188597"/>
    </source>
</evidence>
<organism evidence="2 3">
    <name type="scientific">Fictibacillus arsenicus</name>
    <dbReference type="NCBI Taxonomy" id="255247"/>
    <lineage>
        <taxon>Bacteria</taxon>
        <taxon>Bacillati</taxon>
        <taxon>Bacillota</taxon>
        <taxon>Bacilli</taxon>
        <taxon>Bacillales</taxon>
        <taxon>Fictibacillaceae</taxon>
        <taxon>Fictibacillus</taxon>
    </lineage>
</organism>